<proteinExistence type="predicted"/>
<dbReference type="Proteomes" id="UP000735302">
    <property type="component" value="Unassembled WGS sequence"/>
</dbReference>
<protein>
    <submittedName>
        <fullName evidence="1">Uncharacterized protein</fullName>
    </submittedName>
</protein>
<gene>
    <name evidence="1" type="ORF">PoB_001502000</name>
</gene>
<comment type="caution">
    <text evidence="1">The sequence shown here is derived from an EMBL/GenBank/DDBJ whole genome shotgun (WGS) entry which is preliminary data.</text>
</comment>
<organism evidence="1 2">
    <name type="scientific">Plakobranchus ocellatus</name>
    <dbReference type="NCBI Taxonomy" id="259542"/>
    <lineage>
        <taxon>Eukaryota</taxon>
        <taxon>Metazoa</taxon>
        <taxon>Spiralia</taxon>
        <taxon>Lophotrochozoa</taxon>
        <taxon>Mollusca</taxon>
        <taxon>Gastropoda</taxon>
        <taxon>Heterobranchia</taxon>
        <taxon>Euthyneura</taxon>
        <taxon>Panpulmonata</taxon>
        <taxon>Sacoglossa</taxon>
        <taxon>Placobranchoidea</taxon>
        <taxon>Plakobranchidae</taxon>
        <taxon>Plakobranchus</taxon>
    </lineage>
</organism>
<keyword evidence="2" id="KW-1185">Reference proteome</keyword>
<dbReference type="AlphaFoldDB" id="A0AAV3YZY7"/>
<name>A0AAV3YZY7_9GAST</name>
<reference evidence="1 2" key="1">
    <citation type="journal article" date="2021" name="Elife">
        <title>Chloroplast acquisition without the gene transfer in kleptoplastic sea slugs, Plakobranchus ocellatus.</title>
        <authorList>
            <person name="Maeda T."/>
            <person name="Takahashi S."/>
            <person name="Yoshida T."/>
            <person name="Shimamura S."/>
            <person name="Takaki Y."/>
            <person name="Nagai Y."/>
            <person name="Toyoda A."/>
            <person name="Suzuki Y."/>
            <person name="Arimoto A."/>
            <person name="Ishii H."/>
            <person name="Satoh N."/>
            <person name="Nishiyama T."/>
            <person name="Hasebe M."/>
            <person name="Maruyama T."/>
            <person name="Minagawa J."/>
            <person name="Obokata J."/>
            <person name="Shigenobu S."/>
        </authorList>
    </citation>
    <scope>NUCLEOTIDE SEQUENCE [LARGE SCALE GENOMIC DNA]</scope>
</reference>
<evidence type="ECO:0000313" key="2">
    <source>
        <dbReference type="Proteomes" id="UP000735302"/>
    </source>
</evidence>
<evidence type="ECO:0000313" key="1">
    <source>
        <dbReference type="EMBL" id="GFN88514.1"/>
    </source>
</evidence>
<sequence length="113" mass="12803">MAPHAILRCLVTSVHPWTPRTSTHPSLIPHPDIKSLSSLIRFRVDRVNLAAARQTHKYFWRPPCRLQSVFGGRHTDSRVFLAAANLTLESFWSRFIIACYPGATASSQYSNIQ</sequence>
<dbReference type="EMBL" id="BLXT01001848">
    <property type="protein sequence ID" value="GFN88514.1"/>
    <property type="molecule type" value="Genomic_DNA"/>
</dbReference>
<accession>A0AAV3YZY7</accession>